<dbReference type="RefSeq" id="WP_261294523.1">
    <property type="nucleotide sequence ID" value="NZ_JANQBK010000008.1"/>
</dbReference>
<dbReference type="EMBL" id="JBHRXP010000009">
    <property type="protein sequence ID" value="MFC3582051.1"/>
    <property type="molecule type" value="Genomic_DNA"/>
</dbReference>
<evidence type="ECO:0000256" key="2">
    <source>
        <dbReference type="SAM" id="Phobius"/>
    </source>
</evidence>
<evidence type="ECO:0000256" key="1">
    <source>
        <dbReference type="SAM" id="MobiDB-lite"/>
    </source>
</evidence>
<proteinExistence type="predicted"/>
<organism evidence="3 4">
    <name type="scientific">Sphingomonas hylomeconis</name>
    <dbReference type="NCBI Taxonomy" id="1395958"/>
    <lineage>
        <taxon>Bacteria</taxon>
        <taxon>Pseudomonadati</taxon>
        <taxon>Pseudomonadota</taxon>
        <taxon>Alphaproteobacteria</taxon>
        <taxon>Sphingomonadales</taxon>
        <taxon>Sphingomonadaceae</taxon>
        <taxon>Sphingomonas</taxon>
    </lineage>
</organism>
<evidence type="ECO:0000313" key="3">
    <source>
        <dbReference type="EMBL" id="MFC3582051.1"/>
    </source>
</evidence>
<reference evidence="4" key="1">
    <citation type="journal article" date="2019" name="Int. J. Syst. Evol. Microbiol.">
        <title>The Global Catalogue of Microorganisms (GCM) 10K type strain sequencing project: providing services to taxonomists for standard genome sequencing and annotation.</title>
        <authorList>
            <consortium name="The Broad Institute Genomics Platform"/>
            <consortium name="The Broad Institute Genome Sequencing Center for Infectious Disease"/>
            <person name="Wu L."/>
            <person name="Ma J."/>
        </authorList>
    </citation>
    <scope>NUCLEOTIDE SEQUENCE [LARGE SCALE GENOMIC DNA]</scope>
    <source>
        <strain evidence="4">KCTC 42739</strain>
    </source>
</reference>
<feature type="transmembrane region" description="Helical" evidence="2">
    <location>
        <begin position="65"/>
        <end position="85"/>
    </location>
</feature>
<feature type="region of interest" description="Disordered" evidence="1">
    <location>
        <begin position="1"/>
        <end position="28"/>
    </location>
</feature>
<name>A0ABV7T0B3_9SPHN</name>
<comment type="caution">
    <text evidence="3">The sequence shown here is derived from an EMBL/GenBank/DDBJ whole genome shotgun (WGS) entry which is preliminary data.</text>
</comment>
<protein>
    <submittedName>
        <fullName evidence="3">AtpZ/AtpI family protein</fullName>
    </submittedName>
</protein>
<feature type="transmembrane region" description="Helical" evidence="2">
    <location>
        <begin position="41"/>
        <end position="59"/>
    </location>
</feature>
<keyword evidence="2" id="KW-0472">Membrane</keyword>
<keyword evidence="2" id="KW-1133">Transmembrane helix</keyword>
<feature type="compositionally biased region" description="Basic and acidic residues" evidence="1">
    <location>
        <begin position="1"/>
        <end position="11"/>
    </location>
</feature>
<gene>
    <name evidence="3" type="ORF">ACFONA_17920</name>
</gene>
<evidence type="ECO:0000313" key="4">
    <source>
        <dbReference type="Proteomes" id="UP001595713"/>
    </source>
</evidence>
<keyword evidence="2" id="KW-0812">Transmembrane</keyword>
<keyword evidence="4" id="KW-1185">Reference proteome</keyword>
<dbReference type="InterPro" id="IPR032820">
    <property type="entry name" value="ATPase_put"/>
</dbReference>
<sequence length="94" mass="9847">MSDNRSTDDLTSRIAKARGGEPVRGGAAGQVGRGYSQGGRVLALLLGALFGGGIIGWAIDNWFGTSPWGLLIVLTLAIIGAFMNIMKISKERAE</sequence>
<dbReference type="Proteomes" id="UP001595713">
    <property type="component" value="Unassembled WGS sequence"/>
</dbReference>
<accession>A0ABV7T0B3</accession>
<dbReference type="Pfam" id="PF09527">
    <property type="entry name" value="ATPase_gene1"/>
    <property type="match status" value="1"/>
</dbReference>